<evidence type="ECO:0000313" key="2">
    <source>
        <dbReference type="EMBL" id="ABO90095.1"/>
    </source>
</evidence>
<reference evidence="1" key="1">
    <citation type="submission" date="2007-03" db="EMBL/GenBank/DDBJ databases">
        <title>The genome sequence of Aeromonas salmonicida subsp. salmonicida A449.</title>
        <authorList>
            <person name="Reith M.E."/>
            <person name="Singh R.K."/>
            <person name="Curtis B."/>
            <person name="Boyd J."/>
            <person name="Bouevitch A."/>
            <person name="Kimball J."/>
            <person name="Munholland J."/>
            <person name="Murphy C."/>
            <person name="Sarty D."/>
            <person name="Williams J."/>
            <person name="Nash J."/>
            <person name="Johnson S."/>
            <person name="Brown L."/>
        </authorList>
    </citation>
    <scope>NUCLEOTIDE SEQUENCE</scope>
    <source>
        <strain evidence="1">A449</strain>
    </source>
</reference>
<evidence type="ECO:0000313" key="3">
    <source>
        <dbReference type="Proteomes" id="UP000000225"/>
    </source>
</evidence>
<dbReference type="HOGENOM" id="CLU_1965872_0_0_6"/>
<accession>A4SMG0</accession>
<reference evidence="3" key="2">
    <citation type="journal article" date="2008" name="BMC Genomics">
        <title>The genome of Aeromonas salmonicida subsp. salmonicida A449: insights into the evolution of a fish pathogen.</title>
        <authorList>
            <person name="Reith M.E."/>
            <person name="Singh R.K."/>
            <person name="Curtis B."/>
            <person name="Boyd J.M."/>
            <person name="Bouevitch A."/>
            <person name="Kimball J."/>
            <person name="Munholland J."/>
            <person name="Murphy C."/>
            <person name="Sarty D."/>
            <person name="Williams J."/>
            <person name="Nash J.H."/>
            <person name="Johnson S.C."/>
            <person name="Brown L.L."/>
        </authorList>
    </citation>
    <scope>NUCLEOTIDE SEQUENCE [LARGE SCALE GENOMIC DNA]</scope>
    <source>
        <strain evidence="3">A449</strain>
    </source>
</reference>
<dbReference type="KEGG" id="asa:ASA_2026"/>
<dbReference type="KEGG" id="asa:ASA_2012"/>
<dbReference type="Proteomes" id="UP000000225">
    <property type="component" value="Chromosome"/>
</dbReference>
<dbReference type="EMBL" id="CP000644">
    <property type="protein sequence ID" value="ABO90082.1"/>
    <property type="molecule type" value="Genomic_DNA"/>
</dbReference>
<organism evidence="1 3">
    <name type="scientific">Aeromonas salmonicida (strain A449)</name>
    <dbReference type="NCBI Taxonomy" id="382245"/>
    <lineage>
        <taxon>Bacteria</taxon>
        <taxon>Pseudomonadati</taxon>
        <taxon>Pseudomonadota</taxon>
        <taxon>Gammaproteobacteria</taxon>
        <taxon>Aeromonadales</taxon>
        <taxon>Aeromonadaceae</taxon>
        <taxon>Aeromonas</taxon>
    </lineage>
</organism>
<gene>
    <name evidence="1" type="ordered locus">ASA_2012</name>
    <name evidence="2" type="ordered locus">ASA_2026</name>
</gene>
<protein>
    <submittedName>
        <fullName evidence="1">Uncharacterized protein</fullName>
    </submittedName>
</protein>
<evidence type="ECO:0000313" key="1">
    <source>
        <dbReference type="EMBL" id="ABO90082.1"/>
    </source>
</evidence>
<dbReference type="EMBL" id="CP000644">
    <property type="protein sequence ID" value="ABO90095.1"/>
    <property type="molecule type" value="Genomic_DNA"/>
</dbReference>
<name>A4SMG0_AERS4</name>
<dbReference type="AlphaFoldDB" id="A4SMG0"/>
<proteinExistence type="predicted"/>
<sequence>MILSIQNLNLICRTARWSMSHGIASPWRTGQQASEARQVVYVSGHQKPFCRGALSFYGDGFMVPRDVRVQLDKQLIELANSYCQHYGSKHEALSALGEDLLRLADRGVHDGSSSWVSLIEELCRRSG</sequence>